<reference evidence="1" key="1">
    <citation type="journal article" date="2021" name="Proc. Natl. Acad. Sci. U.S.A.">
        <title>A Catalog of Tens of Thousands of Viruses from Human Metagenomes Reveals Hidden Associations with Chronic Diseases.</title>
        <authorList>
            <person name="Tisza M.J."/>
            <person name="Buck C.B."/>
        </authorList>
    </citation>
    <scope>NUCLEOTIDE SEQUENCE</scope>
    <source>
        <strain evidence="1">CtGuJ10</strain>
    </source>
</reference>
<organism evidence="1">
    <name type="scientific">Siphoviridae sp. ctGuJ10</name>
    <dbReference type="NCBI Taxonomy" id="2825418"/>
    <lineage>
        <taxon>Viruses</taxon>
        <taxon>Duplodnaviria</taxon>
        <taxon>Heunggongvirae</taxon>
        <taxon>Uroviricota</taxon>
        <taxon>Caudoviricetes</taxon>
    </lineage>
</organism>
<accession>A0A8S5PSJ8</accession>
<sequence length="212" mass="25167">MKPILFNTEMIKAILDGKKTCTRRKFKLPKEIIKENDGTYTLYADCDGYYPNQDLQELFLIGYLLPRYKVGDILYVRETFKTYTKRIGKGENCHIEKFIGYKADSNIDVPSEFYEDKWKPSIHMPKDLARIFLKVTNIKFEKLQDIANDEPGVKNQVVKEGFNYLNDFIITWNKTIDKKEYDKYCWDANPYVWVYEFEVITKKQAIDLSDKE</sequence>
<dbReference type="EMBL" id="BK015503">
    <property type="protein sequence ID" value="DAE10127.1"/>
    <property type="molecule type" value="Genomic_DNA"/>
</dbReference>
<proteinExistence type="predicted"/>
<evidence type="ECO:0000313" key="1">
    <source>
        <dbReference type="EMBL" id="DAE10127.1"/>
    </source>
</evidence>
<name>A0A8S5PSJ8_9CAUD</name>
<protein>
    <submittedName>
        <fullName evidence="1">ASCH domain protein</fullName>
    </submittedName>
</protein>